<evidence type="ECO:0000256" key="1">
    <source>
        <dbReference type="ARBA" id="ARBA00006284"/>
    </source>
</evidence>
<evidence type="ECO:0000256" key="4">
    <source>
        <dbReference type="PIRNR" id="PIRNR006078"/>
    </source>
</evidence>
<protein>
    <submittedName>
        <fullName evidence="5">Glycerate kinase</fullName>
    </submittedName>
</protein>
<gene>
    <name evidence="5" type="ORF">H9928_02595</name>
</gene>
<dbReference type="Gene3D" id="3.40.50.10350">
    <property type="entry name" value="Glycerate kinase, domain 1"/>
    <property type="match status" value="1"/>
</dbReference>
<dbReference type="SUPFAM" id="SSF110738">
    <property type="entry name" value="Glycerate kinase I"/>
    <property type="match status" value="1"/>
</dbReference>
<dbReference type="GO" id="GO:0031388">
    <property type="term" value="P:organic acid phosphorylation"/>
    <property type="evidence" value="ECO:0007669"/>
    <property type="project" value="UniProtKB-UniRule"/>
</dbReference>
<comment type="similarity">
    <text evidence="1 4">Belongs to the glycerate kinase type-1 family.</text>
</comment>
<organism evidence="5 6">
    <name type="scientific">Candidatus Phocaeicola excrementipullorum</name>
    <dbReference type="NCBI Taxonomy" id="2838731"/>
    <lineage>
        <taxon>Bacteria</taxon>
        <taxon>Pseudomonadati</taxon>
        <taxon>Bacteroidota</taxon>
        <taxon>Bacteroidia</taxon>
        <taxon>Bacteroidales</taxon>
        <taxon>Bacteroidaceae</taxon>
        <taxon>Phocaeicola</taxon>
    </lineage>
</organism>
<reference evidence="5" key="2">
    <citation type="submission" date="2021-04" db="EMBL/GenBank/DDBJ databases">
        <authorList>
            <person name="Gilroy R."/>
        </authorList>
    </citation>
    <scope>NUCLEOTIDE SEQUENCE</scope>
    <source>
        <strain evidence="5">8470</strain>
    </source>
</reference>
<evidence type="ECO:0000313" key="5">
    <source>
        <dbReference type="EMBL" id="MBU3855443.1"/>
    </source>
</evidence>
<reference evidence="5" key="1">
    <citation type="journal article" date="2021" name="PeerJ">
        <title>Extensive microbial diversity within the chicken gut microbiome revealed by metagenomics and culture.</title>
        <authorList>
            <person name="Gilroy R."/>
            <person name="Ravi A."/>
            <person name="Getino M."/>
            <person name="Pursley I."/>
            <person name="Horton D.L."/>
            <person name="Alikhan N.F."/>
            <person name="Baker D."/>
            <person name="Gharbi K."/>
            <person name="Hall N."/>
            <person name="Watson M."/>
            <person name="Adriaenssens E.M."/>
            <person name="Foster-Nyarko E."/>
            <person name="Jarju S."/>
            <person name="Secka A."/>
            <person name="Antonio M."/>
            <person name="Oren A."/>
            <person name="Chaudhuri R.R."/>
            <person name="La Ragione R."/>
            <person name="Hildebrand F."/>
            <person name="Pallen M.J."/>
        </authorList>
    </citation>
    <scope>NUCLEOTIDE SEQUENCE</scope>
    <source>
        <strain evidence="5">8470</strain>
    </source>
</reference>
<comment type="caution">
    <text evidence="5">The sequence shown here is derived from an EMBL/GenBank/DDBJ whole genome shotgun (WGS) entry which is preliminary data.</text>
</comment>
<dbReference type="Gene3D" id="3.90.1510.10">
    <property type="entry name" value="Glycerate kinase, domain 2"/>
    <property type="match status" value="1"/>
</dbReference>
<dbReference type="InterPro" id="IPR018193">
    <property type="entry name" value="Glyc_kinase_flavodox-like_fold"/>
</dbReference>
<dbReference type="NCBIfam" id="TIGR00045">
    <property type="entry name" value="glycerate kinase"/>
    <property type="match status" value="1"/>
</dbReference>
<dbReference type="InterPro" id="IPR004381">
    <property type="entry name" value="Glycerate_kinase"/>
</dbReference>
<evidence type="ECO:0000256" key="3">
    <source>
        <dbReference type="ARBA" id="ARBA00022777"/>
    </source>
</evidence>
<dbReference type="InterPro" id="IPR036129">
    <property type="entry name" value="Glycerate_kinase_sf"/>
</dbReference>
<dbReference type="EMBL" id="JAHLFJ010000027">
    <property type="protein sequence ID" value="MBU3855443.1"/>
    <property type="molecule type" value="Genomic_DNA"/>
</dbReference>
<accession>A0A948TL38</accession>
<dbReference type="Pfam" id="PF02595">
    <property type="entry name" value="Gly_kinase"/>
    <property type="match status" value="1"/>
</dbReference>
<evidence type="ECO:0000256" key="2">
    <source>
        <dbReference type="ARBA" id="ARBA00022679"/>
    </source>
</evidence>
<dbReference type="PANTHER" id="PTHR21599">
    <property type="entry name" value="GLYCERATE KINASE"/>
    <property type="match status" value="1"/>
</dbReference>
<name>A0A948TL38_9BACT</name>
<proteinExistence type="inferred from homology"/>
<dbReference type="InterPro" id="IPR018197">
    <property type="entry name" value="Glycerate_kinase_RE-like"/>
</dbReference>
<dbReference type="PANTHER" id="PTHR21599:SF0">
    <property type="entry name" value="GLYCERATE KINASE"/>
    <property type="match status" value="1"/>
</dbReference>
<dbReference type="Proteomes" id="UP000784286">
    <property type="component" value="Unassembled WGS sequence"/>
</dbReference>
<keyword evidence="2 4" id="KW-0808">Transferase</keyword>
<evidence type="ECO:0000313" key="6">
    <source>
        <dbReference type="Proteomes" id="UP000784286"/>
    </source>
</evidence>
<dbReference type="GO" id="GO:0008887">
    <property type="term" value="F:glycerate kinase activity"/>
    <property type="evidence" value="ECO:0007669"/>
    <property type="project" value="UniProtKB-UniRule"/>
</dbReference>
<dbReference type="PIRSF" id="PIRSF006078">
    <property type="entry name" value="GlxK"/>
    <property type="match status" value="1"/>
</dbReference>
<dbReference type="AlphaFoldDB" id="A0A948TL38"/>
<keyword evidence="3 4" id="KW-0418">Kinase</keyword>
<sequence>MKKIVLAIDSYKGCLSSKEVETCVEQELHVRFPDCKVVCFPVADGGEGLLEALAGILDMQLIHVKVHDPLMRTHDARYGILEDGVTAVIEMAEASGLPLVAVPERDPMRASTFGTGELIADALQKGCRKFLTGIGGSATNDAGMGMLEALGVRFFDENGFLLHGSGESMCRISRMDLTLMDSRLKEADFQVACDVDNPFCGERGAAYVFAPQKGASPEQIRRLDEGMRRFAALMRRTLGKDISDLAGAGAAGGLGGALCAFLGARLLPGIDVLLDAARFDEVLPDASLVITGEGCSDLQTLMGKVPSGILRRAQRFDVPVCLMSGRIEEKDALLRAGFAGLFEASPSDMPLEEAVKPETAKENLRRSVQALARLMEDKL</sequence>